<dbReference type="Gene3D" id="2.60.40.3310">
    <property type="match status" value="1"/>
</dbReference>
<dbReference type="InterPro" id="IPR008966">
    <property type="entry name" value="Adhesion_dom_sf"/>
</dbReference>
<gene>
    <name evidence="3" type="ORF">NCTC11468_00937</name>
</gene>
<feature type="signal peptide" evidence="1">
    <location>
        <begin position="1"/>
        <end position="20"/>
    </location>
</feature>
<dbReference type="Proteomes" id="UP000248758">
    <property type="component" value="Chromosome 1"/>
</dbReference>
<name>A0A2X5PHA1_9GAMM</name>
<feature type="domain" description="Fimbrial-type adhesion" evidence="2">
    <location>
        <begin position="199"/>
        <end position="330"/>
    </location>
</feature>
<reference evidence="3 4" key="1">
    <citation type="submission" date="2018-06" db="EMBL/GenBank/DDBJ databases">
        <authorList>
            <consortium name="Pathogen Informatics"/>
            <person name="Doyle S."/>
        </authorList>
    </citation>
    <scope>NUCLEOTIDE SEQUENCE [LARGE SCALE GENOMIC DNA]</scope>
    <source>
        <strain evidence="3 4">NCTC11468</strain>
    </source>
</reference>
<dbReference type="AlphaFoldDB" id="A0A2X5PHA1"/>
<evidence type="ECO:0000256" key="1">
    <source>
        <dbReference type="SAM" id="SignalP"/>
    </source>
</evidence>
<dbReference type="Gene3D" id="2.60.40.1090">
    <property type="entry name" value="Fimbrial-type adhesion domain"/>
    <property type="match status" value="1"/>
</dbReference>
<dbReference type="GO" id="GO:0009289">
    <property type="term" value="C:pilus"/>
    <property type="evidence" value="ECO:0007669"/>
    <property type="project" value="InterPro"/>
</dbReference>
<sequence>MRWRTLLLMPLFLGAGSARALCDWQSGYPAILTVPDQVITIAADAPADSTTPIASFETPRLGHNIFYTYCPVGTEVGRRVIGLESYNAQNKTFKTNIPGIVIKPLWTNGLPEWGGFPTTVYMPKVDESGYVYFRFPDVSGYKVEFYKVADTLQLNNPAGDLIMPPGPIGYFYLIVSNDPNNYLSKLALSEIKIISTPVCTADSAKTVNFGKVTAKMLESGVSEKLDFAINCKTDYGNYSATAYITTDTPSYDAASIMVKDAGGSSGRLRITIKDSQNRALKVNGKDGEQITSTLSQNSAEFHWTAELSAAGLVQPSAGAFSAKAEIIFDIT</sequence>
<proteinExistence type="predicted"/>
<dbReference type="Pfam" id="PF00419">
    <property type="entry name" value="Fimbrial"/>
    <property type="match status" value="1"/>
</dbReference>
<evidence type="ECO:0000313" key="4">
    <source>
        <dbReference type="Proteomes" id="UP000248758"/>
    </source>
</evidence>
<protein>
    <submittedName>
        <fullName evidence="3">P pilus assembly protein, pilin FimA</fullName>
    </submittedName>
</protein>
<evidence type="ECO:0000259" key="2">
    <source>
        <dbReference type="Pfam" id="PF00419"/>
    </source>
</evidence>
<dbReference type="SUPFAM" id="SSF49401">
    <property type="entry name" value="Bacterial adhesins"/>
    <property type="match status" value="1"/>
</dbReference>
<dbReference type="InterPro" id="IPR036937">
    <property type="entry name" value="Adhesion_dom_fimbrial_sf"/>
</dbReference>
<evidence type="ECO:0000313" key="3">
    <source>
        <dbReference type="EMBL" id="SQK72820.1"/>
    </source>
</evidence>
<feature type="chain" id="PRO_5016094338" evidence="1">
    <location>
        <begin position="21"/>
        <end position="331"/>
    </location>
</feature>
<dbReference type="RefSeq" id="WP_029989913.1">
    <property type="nucleotide sequence ID" value="NZ_CALFSL010000014.1"/>
</dbReference>
<dbReference type="InterPro" id="IPR000259">
    <property type="entry name" value="Adhesion_dom_fimbrial"/>
</dbReference>
<dbReference type="KEGG" id="tpty:NCTC11468_00937"/>
<dbReference type="GO" id="GO:0007155">
    <property type="term" value="P:cell adhesion"/>
    <property type="evidence" value="ECO:0007669"/>
    <property type="project" value="InterPro"/>
</dbReference>
<accession>A0A2X5PHA1</accession>
<organism evidence="3 4">
    <name type="scientific">Tatumella ptyseos</name>
    <dbReference type="NCBI Taxonomy" id="82987"/>
    <lineage>
        <taxon>Bacteria</taxon>
        <taxon>Pseudomonadati</taxon>
        <taxon>Pseudomonadota</taxon>
        <taxon>Gammaproteobacteria</taxon>
        <taxon>Enterobacterales</taxon>
        <taxon>Erwiniaceae</taxon>
        <taxon>Tatumella</taxon>
    </lineage>
</organism>
<dbReference type="EMBL" id="LS483499">
    <property type="protein sequence ID" value="SQK72820.1"/>
    <property type="molecule type" value="Genomic_DNA"/>
</dbReference>
<keyword evidence="1" id="KW-0732">Signal</keyword>